<gene>
    <name evidence="3" type="ORF">EJ06DRAFT_530083</name>
</gene>
<name>A0A6G1HY69_9PEZI</name>
<feature type="region of interest" description="Disordered" evidence="2">
    <location>
        <begin position="372"/>
        <end position="451"/>
    </location>
</feature>
<proteinExistence type="predicted"/>
<feature type="compositionally biased region" description="Polar residues" evidence="2">
    <location>
        <begin position="153"/>
        <end position="164"/>
    </location>
</feature>
<evidence type="ECO:0000313" key="4">
    <source>
        <dbReference type="Proteomes" id="UP000799640"/>
    </source>
</evidence>
<feature type="compositionally biased region" description="Basic and acidic residues" evidence="2">
    <location>
        <begin position="386"/>
        <end position="400"/>
    </location>
</feature>
<dbReference type="OrthoDB" id="5343576at2759"/>
<feature type="region of interest" description="Disordered" evidence="2">
    <location>
        <begin position="131"/>
        <end position="195"/>
    </location>
</feature>
<evidence type="ECO:0000256" key="1">
    <source>
        <dbReference type="SAM" id="Coils"/>
    </source>
</evidence>
<dbReference type="Proteomes" id="UP000799640">
    <property type="component" value="Unassembled WGS sequence"/>
</dbReference>
<feature type="compositionally biased region" description="Basic and acidic residues" evidence="2">
    <location>
        <begin position="436"/>
        <end position="451"/>
    </location>
</feature>
<reference evidence="3" key="1">
    <citation type="journal article" date="2020" name="Stud. Mycol.">
        <title>101 Dothideomycetes genomes: a test case for predicting lifestyles and emergence of pathogens.</title>
        <authorList>
            <person name="Haridas S."/>
            <person name="Albert R."/>
            <person name="Binder M."/>
            <person name="Bloem J."/>
            <person name="Labutti K."/>
            <person name="Salamov A."/>
            <person name="Andreopoulos B."/>
            <person name="Baker S."/>
            <person name="Barry K."/>
            <person name="Bills G."/>
            <person name="Bluhm B."/>
            <person name="Cannon C."/>
            <person name="Castanera R."/>
            <person name="Culley D."/>
            <person name="Daum C."/>
            <person name="Ezra D."/>
            <person name="Gonzalez J."/>
            <person name="Henrissat B."/>
            <person name="Kuo A."/>
            <person name="Liang C."/>
            <person name="Lipzen A."/>
            <person name="Lutzoni F."/>
            <person name="Magnuson J."/>
            <person name="Mondo S."/>
            <person name="Nolan M."/>
            <person name="Ohm R."/>
            <person name="Pangilinan J."/>
            <person name="Park H.-J."/>
            <person name="Ramirez L."/>
            <person name="Alfaro M."/>
            <person name="Sun H."/>
            <person name="Tritt A."/>
            <person name="Yoshinaga Y."/>
            <person name="Zwiers L.-H."/>
            <person name="Turgeon B."/>
            <person name="Goodwin S."/>
            <person name="Spatafora J."/>
            <person name="Crous P."/>
            <person name="Grigoriev I."/>
        </authorList>
    </citation>
    <scope>NUCLEOTIDE SEQUENCE</scope>
    <source>
        <strain evidence="3">CBS 262.69</strain>
    </source>
</reference>
<dbReference type="AlphaFoldDB" id="A0A6G1HY69"/>
<accession>A0A6G1HY69</accession>
<protein>
    <submittedName>
        <fullName evidence="3">Uncharacterized protein</fullName>
    </submittedName>
</protein>
<evidence type="ECO:0000313" key="3">
    <source>
        <dbReference type="EMBL" id="KAF2401003.1"/>
    </source>
</evidence>
<evidence type="ECO:0000256" key="2">
    <source>
        <dbReference type="SAM" id="MobiDB-lite"/>
    </source>
</evidence>
<organism evidence="3 4">
    <name type="scientific">Trichodelitschia bisporula</name>
    <dbReference type="NCBI Taxonomy" id="703511"/>
    <lineage>
        <taxon>Eukaryota</taxon>
        <taxon>Fungi</taxon>
        <taxon>Dikarya</taxon>
        <taxon>Ascomycota</taxon>
        <taxon>Pezizomycotina</taxon>
        <taxon>Dothideomycetes</taxon>
        <taxon>Dothideomycetes incertae sedis</taxon>
        <taxon>Phaeotrichales</taxon>
        <taxon>Phaeotrichaceae</taxon>
        <taxon>Trichodelitschia</taxon>
    </lineage>
</organism>
<dbReference type="EMBL" id="ML996694">
    <property type="protein sequence ID" value="KAF2401003.1"/>
    <property type="molecule type" value="Genomic_DNA"/>
</dbReference>
<sequence length="485" mass="53842">MDTRSPEAPDQLVDQLVKGYDALSAELKLLQEQRRELENKLSWSKQQYLDALKRFTPEKASKDFHTFLTELDEAGALRQEDQVEWLEVMSKSPDPDRQSRVYIIQRAEGAKEKIKHRRTTEQGVRIWNGKSADPVEHDFTTPGTPGPLKCPFASSTSRANSTAPVSPHRRNGVATPRSSMSRVSLPGRRSKRSSFHDPIRAEICGHEPAASAPSAEGSVPLCPIRFLNQHSPEEVAVYFEKHKHELPRSHELCVKRYQTNEESIRRLDAKYGNLVTMIQGLGQKHQPMLPEKPDDEDIAVEDAPNDMEKVKDWANSVSPGLVDEEQAVNDDNRVDQERQSRFDRTLKDVRVGESPSRPWGIPVPARYQGARSVGSAKSAGTASPFETREAADGGLKEQKAPGKCPFNFQKTTIAAAPPASSMAPSEPLLTQPIPHADPRDPPPPDHKIRAAEPHPQVIFNGPVFIGYPAEQALAFLRQSGLGGNI</sequence>
<feature type="coiled-coil region" evidence="1">
    <location>
        <begin position="13"/>
        <end position="47"/>
    </location>
</feature>
<keyword evidence="4" id="KW-1185">Reference proteome</keyword>
<feature type="compositionally biased region" description="Low complexity" evidence="2">
    <location>
        <begin position="414"/>
        <end position="425"/>
    </location>
</feature>
<keyword evidence="1" id="KW-0175">Coiled coil</keyword>